<proteinExistence type="predicted"/>
<dbReference type="InterPro" id="IPR056564">
    <property type="entry name" value="Ig-like_KY"/>
</dbReference>
<evidence type="ECO:0000259" key="3">
    <source>
        <dbReference type="Pfam" id="PF23265"/>
    </source>
</evidence>
<evidence type="ECO:0000313" key="4">
    <source>
        <dbReference type="Proteomes" id="UP001165740"/>
    </source>
</evidence>
<feature type="compositionally biased region" description="Basic and acidic residues" evidence="1">
    <location>
        <begin position="746"/>
        <end position="758"/>
    </location>
</feature>
<feature type="domain" description="Transglutaminase-like" evidence="2">
    <location>
        <begin position="66"/>
        <end position="169"/>
    </location>
</feature>
<dbReference type="SUPFAM" id="SSF54001">
    <property type="entry name" value="Cysteine proteinases"/>
    <property type="match status" value="1"/>
</dbReference>
<dbReference type="PANTHER" id="PTHR47020">
    <property type="entry name" value="HILLARIN"/>
    <property type="match status" value="1"/>
</dbReference>
<protein>
    <submittedName>
        <fullName evidence="5">Uncharacterized protein LOC106062437 isoform X2</fullName>
    </submittedName>
</protein>
<dbReference type="RefSeq" id="XP_055886112.1">
    <property type="nucleotide sequence ID" value="XM_056030137.1"/>
</dbReference>
<dbReference type="InterPro" id="IPR053041">
    <property type="entry name" value="Transglut-like_Superfamily_Mod"/>
</dbReference>
<dbReference type="GeneID" id="106062437"/>
<dbReference type="InterPro" id="IPR038765">
    <property type="entry name" value="Papain-like_cys_pep_sf"/>
</dbReference>
<organism evidence="4 5">
    <name type="scientific">Biomphalaria glabrata</name>
    <name type="common">Bloodfluke planorb</name>
    <name type="synonym">Freshwater snail</name>
    <dbReference type="NCBI Taxonomy" id="6526"/>
    <lineage>
        <taxon>Eukaryota</taxon>
        <taxon>Metazoa</taxon>
        <taxon>Spiralia</taxon>
        <taxon>Lophotrochozoa</taxon>
        <taxon>Mollusca</taxon>
        <taxon>Gastropoda</taxon>
        <taxon>Heterobranchia</taxon>
        <taxon>Euthyneura</taxon>
        <taxon>Panpulmonata</taxon>
        <taxon>Hygrophila</taxon>
        <taxon>Lymnaeoidea</taxon>
        <taxon>Planorbidae</taxon>
        <taxon>Biomphalaria</taxon>
    </lineage>
</organism>
<feature type="region of interest" description="Disordered" evidence="1">
    <location>
        <begin position="738"/>
        <end position="759"/>
    </location>
</feature>
<dbReference type="InterPro" id="IPR002931">
    <property type="entry name" value="Transglutaminase-like"/>
</dbReference>
<keyword evidence="4" id="KW-1185">Reference proteome</keyword>
<feature type="domain" description="KY-like immunoglobulin-like" evidence="3">
    <location>
        <begin position="514"/>
        <end position="610"/>
    </location>
</feature>
<evidence type="ECO:0000259" key="2">
    <source>
        <dbReference type="Pfam" id="PF01841"/>
    </source>
</evidence>
<dbReference type="Gene3D" id="3.10.620.30">
    <property type="match status" value="1"/>
</dbReference>
<evidence type="ECO:0000256" key="1">
    <source>
        <dbReference type="SAM" id="MobiDB-lite"/>
    </source>
</evidence>
<evidence type="ECO:0000313" key="5">
    <source>
        <dbReference type="RefSeq" id="XP_055886112.1"/>
    </source>
</evidence>
<dbReference type="PANTHER" id="PTHR47020:SF1">
    <property type="entry name" value="HILLARIN"/>
    <property type="match status" value="1"/>
</dbReference>
<reference evidence="5" key="1">
    <citation type="submission" date="2025-08" db="UniProtKB">
        <authorList>
            <consortium name="RefSeq"/>
        </authorList>
    </citation>
    <scope>IDENTIFICATION</scope>
</reference>
<sequence>MSLPASMATYHRIQLPPPPRPLATRKNDIFRLEDYRFVDEYVLQIPPELNRSTFRELVEFLTAPLEGTDLERVRAIFRWVTSVDVFSVQMDTPPPRNSPIEYFYKIQTNQGNHAHLLSGLCQMAGLPCVVLSGMNKSAAYEIGKKADRNKMGAQWNAVYVDGNWRLIDAFWACACVVGKKSGEWTLVDADGDVQEDDEKATEGVTQHRINEFFFLTDPDHFILTHFPDDPKWQLLEKPLTMKDFENHFYVRECFHILGLSIVKSTKKNCVVETEDGEIDFCFGLPPGRSSTYRFKYMLYRSRSDPIEQKVDLFLDRFVMFEQREDLLRFALRFPIKGSFKMDIYGLDTTDGDVFDLCCTYIINCPHAKPNCLPLPDCPPLGWGPVAQTKEAGLTPKTHKQAEVTSKDGYVEIRLSKDRALAFHQLLKHAAIDEATLSKYVVTQFENDEIVVYLRLPQKGEYALELFAQGLEEEGAASNALNYLINCSNTETGSQPFPNVTNGVLGRNHVTCKKFGVGSVQPYQGMLESNDGKLSLEFTADPDVELLGELHTNDGNAFHKMSSSVTNKGGKWKFDLNMPVKGEYSINVFARKKEDDGRQIYSVYSYIIKSAGTGGGAKDEPDAEGENMDTAVPTETVETSDDEVMIPVPYGCEKAVATVHRRNGNDPPDPKQIEFLSADDMNLVKVQLKDYGEYMLNIYSLDENANLVQNVAKYQINRKRPGELYQNNLKNIMEDITNSRQNTSESLDNKKDNSEEQNKRQARKLLHNAIDLKDPRSLEEAIKRCKDSGVPENDPLFLKAKHLLEILEVKEELIAATQKRNLAVLDKAIEHAKSINSGHELDLQIAMAIRLRDHLAKIEKLRHAVLNMESKTVSEIKSYTNPPDGVHQCLMATFLLLGHPLKDLNAWPRVQALMGKTGKESIMRKISQFDAQAVPIKSAQTAKKIIEPYNREQIRDVSAGAATFYIWAVGMIEEVESYGGSEQNDPMRLKK</sequence>
<name>A0A9W3AFV1_BIOGL</name>
<dbReference type="Pfam" id="PF23265">
    <property type="entry name" value="Ig-like_KY"/>
    <property type="match status" value="3"/>
</dbReference>
<dbReference type="AlphaFoldDB" id="A0A9W3AFV1"/>
<dbReference type="Proteomes" id="UP001165740">
    <property type="component" value="Chromosome 5"/>
</dbReference>
<feature type="domain" description="KY-like immunoglobulin-like" evidence="3">
    <location>
        <begin position="391"/>
        <end position="497"/>
    </location>
</feature>
<accession>A0A9W3AFV1</accession>
<gene>
    <name evidence="5" type="primary">LOC106062437</name>
</gene>
<feature type="domain" description="KY-like immunoglobulin-like" evidence="3">
    <location>
        <begin position="241"/>
        <end position="375"/>
    </location>
</feature>
<dbReference type="Gene3D" id="1.20.920.20">
    <property type="match status" value="1"/>
</dbReference>
<dbReference type="Pfam" id="PF01841">
    <property type="entry name" value="Transglut_core"/>
    <property type="match status" value="1"/>
</dbReference>